<dbReference type="AlphaFoldDB" id="A0A1I0MPV9"/>
<keyword evidence="6" id="KW-1185">Reference proteome</keyword>
<comment type="function">
    <text evidence="2">May play the central regulatory role in sporulation. It may be an element of the effector pathway responsible for the activation of sporulation genes in response to nutritional stress. Spo0A may act in concert with spo0H (a sigma factor) to control the expression of some genes that are critical to the sporulation process.</text>
</comment>
<dbReference type="PANTHER" id="PTHR43228:SF1">
    <property type="entry name" value="TWO-COMPONENT RESPONSE REGULATOR ARR22"/>
    <property type="match status" value="1"/>
</dbReference>
<keyword evidence="3" id="KW-0597">Phosphoprotein</keyword>
<dbReference type="GO" id="GO:0000160">
    <property type="term" value="P:phosphorelay signal transduction system"/>
    <property type="evidence" value="ECO:0007669"/>
    <property type="project" value="InterPro"/>
</dbReference>
<dbReference type="Gene3D" id="3.40.50.2300">
    <property type="match status" value="1"/>
</dbReference>
<feature type="modified residue" description="4-aspartylphosphate" evidence="3">
    <location>
        <position position="57"/>
    </location>
</feature>
<accession>A0A1I0MPV9</accession>
<dbReference type="PANTHER" id="PTHR43228">
    <property type="entry name" value="TWO-COMPONENT RESPONSE REGULATOR"/>
    <property type="match status" value="1"/>
</dbReference>
<dbReference type="PROSITE" id="PS50110">
    <property type="entry name" value="RESPONSE_REGULATORY"/>
    <property type="match status" value="1"/>
</dbReference>
<evidence type="ECO:0000256" key="2">
    <source>
        <dbReference type="ARBA" id="ARBA00024867"/>
    </source>
</evidence>
<dbReference type="Pfam" id="PF00072">
    <property type="entry name" value="Response_reg"/>
    <property type="match status" value="1"/>
</dbReference>
<dbReference type="Proteomes" id="UP000199701">
    <property type="component" value="Unassembled WGS sequence"/>
</dbReference>
<evidence type="ECO:0000313" key="6">
    <source>
        <dbReference type="Proteomes" id="UP000199701"/>
    </source>
</evidence>
<dbReference type="SMART" id="SM00448">
    <property type="entry name" value="REC"/>
    <property type="match status" value="1"/>
</dbReference>
<evidence type="ECO:0000313" key="5">
    <source>
        <dbReference type="EMBL" id="SEV90189.1"/>
    </source>
</evidence>
<gene>
    <name evidence="5" type="ORF">SAMN05421659_10219</name>
</gene>
<evidence type="ECO:0000256" key="3">
    <source>
        <dbReference type="PROSITE-ProRule" id="PRU00169"/>
    </source>
</evidence>
<name>A0A1I0MPV9_9FIRM</name>
<proteinExistence type="predicted"/>
<sequence length="126" mass="13837">MDFNGVKVLICDDSVFARRKLKDYLNSIGFQNVLEATDGEAAVEQYKENKPDIVFMDIVMPKKDGVEAVGDIIKINPDAKIIMTSSVGTQDYLKESIKAGACDFVQKPLENDKISSAIKKALTGGY</sequence>
<reference evidence="5 6" key="1">
    <citation type="submission" date="2016-10" db="EMBL/GenBank/DDBJ databases">
        <authorList>
            <person name="de Groot N.N."/>
        </authorList>
    </citation>
    <scope>NUCLEOTIDE SEQUENCE [LARGE SCALE GENOMIC DNA]</scope>
    <source>
        <strain evidence="5 6">DSM 9179</strain>
    </source>
</reference>
<dbReference type="OrthoDB" id="9790669at2"/>
<feature type="domain" description="Response regulatory" evidence="4">
    <location>
        <begin position="7"/>
        <end position="122"/>
    </location>
</feature>
<dbReference type="InterPro" id="IPR011006">
    <property type="entry name" value="CheY-like_superfamily"/>
</dbReference>
<organism evidence="5 6">
    <name type="scientific">[Clostridium] fimetarium</name>
    <dbReference type="NCBI Taxonomy" id="99656"/>
    <lineage>
        <taxon>Bacteria</taxon>
        <taxon>Bacillati</taxon>
        <taxon>Bacillota</taxon>
        <taxon>Clostridia</taxon>
        <taxon>Lachnospirales</taxon>
        <taxon>Lachnospiraceae</taxon>
    </lineage>
</organism>
<dbReference type="SUPFAM" id="SSF52172">
    <property type="entry name" value="CheY-like"/>
    <property type="match status" value="1"/>
</dbReference>
<dbReference type="InterPro" id="IPR001789">
    <property type="entry name" value="Sig_transdc_resp-reg_receiver"/>
</dbReference>
<evidence type="ECO:0000259" key="4">
    <source>
        <dbReference type="PROSITE" id="PS50110"/>
    </source>
</evidence>
<dbReference type="STRING" id="99656.SAMN05421659_10219"/>
<dbReference type="EMBL" id="FOJI01000002">
    <property type="protein sequence ID" value="SEV90189.1"/>
    <property type="molecule type" value="Genomic_DNA"/>
</dbReference>
<protein>
    <recommendedName>
        <fullName evidence="1">Stage 0 sporulation protein A homolog</fullName>
    </recommendedName>
</protein>
<dbReference type="InterPro" id="IPR052048">
    <property type="entry name" value="ST_Response_Regulator"/>
</dbReference>
<evidence type="ECO:0000256" key="1">
    <source>
        <dbReference type="ARBA" id="ARBA00018672"/>
    </source>
</evidence>
<dbReference type="RefSeq" id="WP_092450275.1">
    <property type="nucleotide sequence ID" value="NZ_FOJI01000002.1"/>
</dbReference>